<protein>
    <submittedName>
        <fullName evidence="5">Ribosomal RNA-processing protein 7-domain-containing protein</fullName>
    </submittedName>
</protein>
<reference evidence="5 6" key="1">
    <citation type="submission" date="2024-04" db="EMBL/GenBank/DDBJ databases">
        <title>Phyllosticta paracitricarpa is synonymous to the EU quarantine fungus P. citricarpa based on phylogenomic analyses.</title>
        <authorList>
            <consortium name="Lawrence Berkeley National Laboratory"/>
            <person name="Van ingen-buijs V.A."/>
            <person name="Van westerhoven A.C."/>
            <person name="Haridas S."/>
            <person name="Skiadas P."/>
            <person name="Martin F."/>
            <person name="Groenewald J.Z."/>
            <person name="Crous P.W."/>
            <person name="Seidl M.F."/>
        </authorList>
    </citation>
    <scope>NUCLEOTIDE SEQUENCE [LARGE SCALE GENOMIC DNA]</scope>
    <source>
        <strain evidence="5 6">CBS 141358</strain>
    </source>
</reference>
<comment type="caution">
    <text evidence="5">The sequence shown here is derived from an EMBL/GenBank/DDBJ whole genome shotgun (WGS) entry which is preliminary data.</text>
</comment>
<feature type="compositionally biased region" description="Low complexity" evidence="2">
    <location>
        <begin position="117"/>
        <end position="129"/>
    </location>
</feature>
<feature type="domain" description="Ribosomal RNA-processing protein 7 C-terminal" evidence="3">
    <location>
        <begin position="209"/>
        <end position="323"/>
    </location>
</feature>
<feature type="region of interest" description="Disordered" evidence="2">
    <location>
        <begin position="1"/>
        <end position="30"/>
    </location>
</feature>
<dbReference type="CDD" id="cd12293">
    <property type="entry name" value="dRRM_Rrp7p"/>
    <property type="match status" value="1"/>
</dbReference>
<accession>A0ABR1MWA2</accession>
<feature type="region of interest" description="Disordered" evidence="2">
    <location>
        <begin position="288"/>
        <end position="325"/>
    </location>
</feature>
<proteinExistence type="inferred from homology"/>
<gene>
    <name evidence="5" type="ORF">JOL62DRAFT_616509</name>
</gene>
<dbReference type="InterPro" id="IPR040447">
    <property type="entry name" value="RRM_Rrp7"/>
</dbReference>
<dbReference type="InterPro" id="IPR024326">
    <property type="entry name" value="RRP7_C"/>
</dbReference>
<dbReference type="Gene3D" id="6.10.250.1770">
    <property type="match status" value="1"/>
</dbReference>
<organism evidence="5 6">
    <name type="scientific">Phyllosticta paracitricarpa</name>
    <dbReference type="NCBI Taxonomy" id="2016321"/>
    <lineage>
        <taxon>Eukaryota</taxon>
        <taxon>Fungi</taxon>
        <taxon>Dikarya</taxon>
        <taxon>Ascomycota</taxon>
        <taxon>Pezizomycotina</taxon>
        <taxon>Dothideomycetes</taxon>
        <taxon>Dothideomycetes incertae sedis</taxon>
        <taxon>Botryosphaeriales</taxon>
        <taxon>Phyllostictaceae</taxon>
        <taxon>Phyllosticta</taxon>
    </lineage>
</organism>
<comment type="similarity">
    <text evidence="1">Belongs to the RRP7 family.</text>
</comment>
<keyword evidence="6" id="KW-1185">Reference proteome</keyword>
<evidence type="ECO:0000313" key="5">
    <source>
        <dbReference type="EMBL" id="KAK7606069.1"/>
    </source>
</evidence>
<evidence type="ECO:0000259" key="3">
    <source>
        <dbReference type="Pfam" id="PF12923"/>
    </source>
</evidence>
<feature type="compositionally biased region" description="Polar residues" evidence="2">
    <location>
        <begin position="1"/>
        <end position="23"/>
    </location>
</feature>
<dbReference type="Pfam" id="PF12923">
    <property type="entry name" value="RRP7"/>
    <property type="match status" value="1"/>
</dbReference>
<dbReference type="InterPro" id="IPR040446">
    <property type="entry name" value="RRP7"/>
</dbReference>
<evidence type="ECO:0000256" key="2">
    <source>
        <dbReference type="SAM" id="MobiDB-lite"/>
    </source>
</evidence>
<feature type="domain" description="Rrp7 RRM-like N-terminal" evidence="4">
    <location>
        <begin position="34"/>
        <end position="203"/>
    </location>
</feature>
<sequence length="325" mass="36149">MSEGGDNTASTSPAQQRQIQSKMAPSKHPVKVGDYTVLPLAIPPNDSYPTATTHYLYVRAHAPKIPDSDSHRSLFASNLPIDASEKSLRILFSENLGGARLDRVEIEGARPKKNQRGAALSGAGSGTTKAGKKRKRGGETDTTEVELPQTWDKELLKSGSSAVLVFVDKASAELVLKEVAKAAKKRTEVQWKGEDGLGIERYRIHHHLTFPPRDLLQSTVNSFLTRWANMEGARARELAKQRSVPDDDGFITVTRGGRAGPARVEEAQAAAAKLKEKQKPPENFYRFQTREKKKETAEKLKREFQEDRKRVERMRTLKGKIKPES</sequence>
<evidence type="ECO:0000259" key="4">
    <source>
        <dbReference type="Pfam" id="PF17799"/>
    </source>
</evidence>
<dbReference type="Pfam" id="PF17799">
    <property type="entry name" value="RRM_Rrp7"/>
    <property type="match status" value="1"/>
</dbReference>
<name>A0ABR1MWA2_9PEZI</name>
<dbReference type="PANTHER" id="PTHR13191:SF0">
    <property type="entry name" value="RIBOSOMAL RNA-PROCESSING PROTEIN 7 HOMOLOG A-RELATED"/>
    <property type="match status" value="1"/>
</dbReference>
<evidence type="ECO:0000256" key="1">
    <source>
        <dbReference type="ARBA" id="ARBA00006110"/>
    </source>
</evidence>
<dbReference type="Proteomes" id="UP001367316">
    <property type="component" value="Unassembled WGS sequence"/>
</dbReference>
<evidence type="ECO:0000313" key="6">
    <source>
        <dbReference type="Proteomes" id="UP001367316"/>
    </source>
</evidence>
<dbReference type="PANTHER" id="PTHR13191">
    <property type="entry name" value="RIBOSOMAL RNA PROCESSING PROTEIN 7-RELATED"/>
    <property type="match status" value="1"/>
</dbReference>
<dbReference type="CDD" id="cd12950">
    <property type="entry name" value="RRP7_Rrp7p"/>
    <property type="match status" value="1"/>
</dbReference>
<feature type="region of interest" description="Disordered" evidence="2">
    <location>
        <begin position="107"/>
        <end position="145"/>
    </location>
</feature>
<dbReference type="EMBL" id="JBBPBF010000056">
    <property type="protein sequence ID" value="KAK7606069.1"/>
    <property type="molecule type" value="Genomic_DNA"/>
</dbReference>